<accession>A0A4Z0GU52</accession>
<feature type="transmembrane region" description="Helical" evidence="1">
    <location>
        <begin position="65"/>
        <end position="84"/>
    </location>
</feature>
<keyword evidence="1" id="KW-0472">Membrane</keyword>
<proteinExistence type="predicted"/>
<reference evidence="2 3" key="1">
    <citation type="journal article" date="2003" name="Int. J. Syst. Evol. Microbiol.">
        <title>Halobacillus salinus sp. nov., isolated from a salt lake on the coast of the East Sea in Korea.</title>
        <authorList>
            <person name="Yoon J.H."/>
            <person name="Kang K.H."/>
            <person name="Park Y.H."/>
        </authorList>
    </citation>
    <scope>NUCLEOTIDE SEQUENCE [LARGE SCALE GENOMIC DNA]</scope>
    <source>
        <strain evidence="2 3">HSL-3</strain>
    </source>
</reference>
<dbReference type="AlphaFoldDB" id="A0A4Z0GU52"/>
<dbReference type="Proteomes" id="UP000297982">
    <property type="component" value="Unassembled WGS sequence"/>
</dbReference>
<dbReference type="EMBL" id="SRJC01000008">
    <property type="protein sequence ID" value="TGB01110.1"/>
    <property type="molecule type" value="Genomic_DNA"/>
</dbReference>
<protein>
    <submittedName>
        <fullName evidence="2">Uncharacterized protein</fullName>
    </submittedName>
</protein>
<gene>
    <name evidence="2" type="ORF">E4663_18335</name>
</gene>
<evidence type="ECO:0000313" key="3">
    <source>
        <dbReference type="Proteomes" id="UP000297982"/>
    </source>
</evidence>
<organism evidence="2 3">
    <name type="scientific">Halobacillus salinus</name>
    <dbReference type="NCBI Taxonomy" id="192814"/>
    <lineage>
        <taxon>Bacteria</taxon>
        <taxon>Bacillati</taxon>
        <taxon>Bacillota</taxon>
        <taxon>Bacilli</taxon>
        <taxon>Bacillales</taxon>
        <taxon>Bacillaceae</taxon>
        <taxon>Halobacillus</taxon>
    </lineage>
</organism>
<keyword evidence="3" id="KW-1185">Reference proteome</keyword>
<name>A0A4Z0GU52_9BACI</name>
<evidence type="ECO:0000313" key="2">
    <source>
        <dbReference type="EMBL" id="TGB01110.1"/>
    </source>
</evidence>
<sequence length="85" mass="8988">MKQVNLRIPLTILSIGLMTIFVEAIPGSVLSSLSAIFVYVLPLVIVGALFAVFEMTKLNGRKVPIGIAAVIIVLGLALEPMVGLI</sequence>
<comment type="caution">
    <text evidence="2">The sequence shown here is derived from an EMBL/GenBank/DDBJ whole genome shotgun (WGS) entry which is preliminary data.</text>
</comment>
<feature type="transmembrane region" description="Helical" evidence="1">
    <location>
        <begin position="34"/>
        <end position="53"/>
    </location>
</feature>
<evidence type="ECO:0000256" key="1">
    <source>
        <dbReference type="SAM" id="Phobius"/>
    </source>
</evidence>
<dbReference type="RefSeq" id="WP_135328717.1">
    <property type="nucleotide sequence ID" value="NZ_SRJC01000008.1"/>
</dbReference>
<keyword evidence="1" id="KW-1133">Transmembrane helix</keyword>
<keyword evidence="1" id="KW-0812">Transmembrane</keyword>